<comment type="caution">
    <text evidence="1">The sequence shown here is derived from an EMBL/GenBank/DDBJ whole genome shotgun (WGS) entry which is preliminary data.</text>
</comment>
<evidence type="ECO:0000313" key="2">
    <source>
        <dbReference type="Proteomes" id="UP000821845"/>
    </source>
</evidence>
<dbReference type="Proteomes" id="UP000821845">
    <property type="component" value="Chromosome 1"/>
</dbReference>
<proteinExistence type="predicted"/>
<sequence length="104" mass="11690">MQVTRCGCAVLEEAEAGFQEWCKTSKGPDGPVDCAQGRHRRHLDQLRRRAESTDSSDLNQTSKQELSEDTGVQDSPEETMAESATPPLLRRSTRPRKPPERYGF</sequence>
<protein>
    <submittedName>
        <fullName evidence="1">Uncharacterized protein</fullName>
    </submittedName>
</protein>
<evidence type="ECO:0000313" key="1">
    <source>
        <dbReference type="EMBL" id="KAH6946013.1"/>
    </source>
</evidence>
<accession>A0ACB7TGC5</accession>
<keyword evidence="2" id="KW-1185">Reference proteome</keyword>
<organism evidence="1 2">
    <name type="scientific">Hyalomma asiaticum</name>
    <name type="common">Tick</name>
    <dbReference type="NCBI Taxonomy" id="266040"/>
    <lineage>
        <taxon>Eukaryota</taxon>
        <taxon>Metazoa</taxon>
        <taxon>Ecdysozoa</taxon>
        <taxon>Arthropoda</taxon>
        <taxon>Chelicerata</taxon>
        <taxon>Arachnida</taxon>
        <taxon>Acari</taxon>
        <taxon>Parasitiformes</taxon>
        <taxon>Ixodida</taxon>
        <taxon>Ixodoidea</taxon>
        <taxon>Ixodidae</taxon>
        <taxon>Hyalomminae</taxon>
        <taxon>Hyalomma</taxon>
    </lineage>
</organism>
<name>A0ACB7TGC5_HYAAI</name>
<gene>
    <name evidence="1" type="ORF">HPB50_011152</name>
</gene>
<dbReference type="EMBL" id="CM023481">
    <property type="protein sequence ID" value="KAH6946013.1"/>
    <property type="molecule type" value="Genomic_DNA"/>
</dbReference>
<reference evidence="1" key="1">
    <citation type="submission" date="2020-05" db="EMBL/GenBank/DDBJ databases">
        <title>Large-scale comparative analyses of tick genomes elucidate their genetic diversity and vector capacities.</title>
        <authorList>
            <person name="Jia N."/>
            <person name="Wang J."/>
            <person name="Shi W."/>
            <person name="Du L."/>
            <person name="Sun Y."/>
            <person name="Zhan W."/>
            <person name="Jiang J."/>
            <person name="Wang Q."/>
            <person name="Zhang B."/>
            <person name="Ji P."/>
            <person name="Sakyi L.B."/>
            <person name="Cui X."/>
            <person name="Yuan T."/>
            <person name="Jiang B."/>
            <person name="Yang W."/>
            <person name="Lam T.T.-Y."/>
            <person name="Chang Q."/>
            <person name="Ding S."/>
            <person name="Wang X."/>
            <person name="Zhu J."/>
            <person name="Ruan X."/>
            <person name="Zhao L."/>
            <person name="Wei J."/>
            <person name="Que T."/>
            <person name="Du C."/>
            <person name="Cheng J."/>
            <person name="Dai P."/>
            <person name="Han X."/>
            <person name="Huang E."/>
            <person name="Gao Y."/>
            <person name="Liu J."/>
            <person name="Shao H."/>
            <person name="Ye R."/>
            <person name="Li L."/>
            <person name="Wei W."/>
            <person name="Wang X."/>
            <person name="Wang C."/>
            <person name="Yang T."/>
            <person name="Huo Q."/>
            <person name="Li W."/>
            <person name="Guo W."/>
            <person name="Chen H."/>
            <person name="Zhou L."/>
            <person name="Ni X."/>
            <person name="Tian J."/>
            <person name="Zhou Y."/>
            <person name="Sheng Y."/>
            <person name="Liu T."/>
            <person name="Pan Y."/>
            <person name="Xia L."/>
            <person name="Li J."/>
            <person name="Zhao F."/>
            <person name="Cao W."/>
        </authorList>
    </citation>
    <scope>NUCLEOTIDE SEQUENCE</scope>
    <source>
        <strain evidence="1">Hyas-2018</strain>
    </source>
</reference>